<feature type="compositionally biased region" description="Polar residues" evidence="7">
    <location>
        <begin position="8"/>
        <end position="19"/>
    </location>
</feature>
<dbReference type="Gene3D" id="2.60.40.820">
    <property type="entry name" value="Transcription factor, T-box"/>
    <property type="match status" value="1"/>
</dbReference>
<dbReference type="PANTHER" id="PTHR11267:SF190">
    <property type="entry name" value="T-BOX TRANSCRIPTION FACTOR TBX20"/>
    <property type="match status" value="1"/>
</dbReference>
<evidence type="ECO:0000256" key="1">
    <source>
        <dbReference type="ARBA" id="ARBA00004123"/>
    </source>
</evidence>
<keyword evidence="4" id="KW-0804">Transcription</keyword>
<keyword evidence="9" id="KW-1185">Reference proteome</keyword>
<name>A0ABM1B0F4_LIMPO</name>
<keyword evidence="3 6" id="KW-0238">DNA-binding</keyword>
<keyword evidence="2" id="KW-0805">Transcription regulation</keyword>
<dbReference type="SMART" id="SM00425">
    <property type="entry name" value="TBOX"/>
    <property type="match status" value="1"/>
</dbReference>
<protein>
    <submittedName>
        <fullName evidence="10">T-box protein 12-like</fullName>
    </submittedName>
</protein>
<dbReference type="InterPro" id="IPR001699">
    <property type="entry name" value="TF_T-box"/>
</dbReference>
<dbReference type="InterPro" id="IPR046360">
    <property type="entry name" value="T-box_DNA-bd"/>
</dbReference>
<evidence type="ECO:0000256" key="4">
    <source>
        <dbReference type="ARBA" id="ARBA00023163"/>
    </source>
</evidence>
<dbReference type="PANTHER" id="PTHR11267">
    <property type="entry name" value="T-BOX PROTEIN-RELATED"/>
    <property type="match status" value="1"/>
</dbReference>
<dbReference type="Pfam" id="PF00907">
    <property type="entry name" value="T-box"/>
    <property type="match status" value="1"/>
</dbReference>
<dbReference type="GeneID" id="106457370"/>
<organism evidence="9 10">
    <name type="scientific">Limulus polyphemus</name>
    <name type="common">Atlantic horseshoe crab</name>
    <dbReference type="NCBI Taxonomy" id="6850"/>
    <lineage>
        <taxon>Eukaryota</taxon>
        <taxon>Metazoa</taxon>
        <taxon>Ecdysozoa</taxon>
        <taxon>Arthropoda</taxon>
        <taxon>Chelicerata</taxon>
        <taxon>Merostomata</taxon>
        <taxon>Xiphosura</taxon>
        <taxon>Limulidae</taxon>
        <taxon>Limulus</taxon>
    </lineage>
</organism>
<evidence type="ECO:0000313" key="9">
    <source>
        <dbReference type="Proteomes" id="UP000694941"/>
    </source>
</evidence>
<keyword evidence="5 6" id="KW-0539">Nucleus</keyword>
<dbReference type="InterPro" id="IPR008967">
    <property type="entry name" value="p53-like_TF_DNA-bd_sf"/>
</dbReference>
<gene>
    <name evidence="10" type="primary">LOC106457370</name>
</gene>
<dbReference type="PRINTS" id="PR00937">
    <property type="entry name" value="TBOX"/>
</dbReference>
<evidence type="ECO:0000256" key="6">
    <source>
        <dbReference type="PROSITE-ProRule" id="PRU00201"/>
    </source>
</evidence>
<reference evidence="10" key="1">
    <citation type="submission" date="2025-08" db="UniProtKB">
        <authorList>
            <consortium name="RefSeq"/>
        </authorList>
    </citation>
    <scope>IDENTIFICATION</scope>
    <source>
        <tissue evidence="10">Muscle</tissue>
    </source>
</reference>
<dbReference type="PROSITE" id="PS50252">
    <property type="entry name" value="TBOX_3"/>
    <property type="match status" value="1"/>
</dbReference>
<comment type="subcellular location">
    <subcellularLocation>
        <location evidence="1 6">Nucleus</location>
    </subcellularLocation>
</comment>
<evidence type="ECO:0000256" key="7">
    <source>
        <dbReference type="SAM" id="MobiDB-lite"/>
    </source>
</evidence>
<evidence type="ECO:0000259" key="8">
    <source>
        <dbReference type="PROSITE" id="PS50252"/>
    </source>
</evidence>
<evidence type="ECO:0000256" key="5">
    <source>
        <dbReference type="ARBA" id="ARBA00023242"/>
    </source>
</evidence>
<dbReference type="RefSeq" id="XP_013772238.2">
    <property type="nucleotide sequence ID" value="XM_013916784.2"/>
</dbReference>
<dbReference type="PROSITE" id="PS01283">
    <property type="entry name" value="TBOX_1"/>
    <property type="match status" value="1"/>
</dbReference>
<sequence length="465" mass="52975">MIPDRQHSIPSSSPVQTLSYEERAPYLEEEGMEEKTELYSVTSLSDDSGEDELGVNQTTPQDNKSNTEQNKSSLNPYASALKPRCNSEELKDVECQLENKDLWEKFNDLGTEMIITKMGRRMFPTVRVTFTGLASDTKYAVFLDIVPVDNKRYRYAYHRSSWLVAGKADPPSPTRLHLHSDSPSIGDQLKKQVVSFEKIKLTNNEMDKQGHIVLNSMHKYQPRIHIVKLESDSLNTSISDLDSQAFRTFIFPETVFTAVTAYQNQLITKLKIDSNPFAKGFRDSSRITEIERESIEAVITNVRSPLQSLLDVETDNMLLRDKITLLNLPHRPPFLWNPSEFYSNIAHSDIYRFISTNPNCMSQFYSLSTTNRFHPSFLGFSPQSLPNWHSPTEGVQQAGFMTHYDVISGNSHVGSIIRPTVHHSDSVLHLGARRYSPYPYSNKDQMSSSAGVEFVQTERNPTTFR</sequence>
<dbReference type="InterPro" id="IPR018186">
    <property type="entry name" value="TF_T-box_CS"/>
</dbReference>
<feature type="region of interest" description="Disordered" evidence="7">
    <location>
        <begin position="1"/>
        <end position="79"/>
    </location>
</feature>
<accession>A0ABM1B0F4</accession>
<evidence type="ECO:0000256" key="2">
    <source>
        <dbReference type="ARBA" id="ARBA00023015"/>
    </source>
</evidence>
<evidence type="ECO:0000256" key="3">
    <source>
        <dbReference type="ARBA" id="ARBA00023125"/>
    </source>
</evidence>
<dbReference type="CDD" id="cd20193">
    <property type="entry name" value="T-box_TBX20-like"/>
    <property type="match status" value="1"/>
</dbReference>
<dbReference type="SUPFAM" id="SSF49417">
    <property type="entry name" value="p53-like transcription factors"/>
    <property type="match status" value="1"/>
</dbReference>
<feature type="compositionally biased region" description="Polar residues" evidence="7">
    <location>
        <begin position="55"/>
        <end position="76"/>
    </location>
</feature>
<comment type="caution">
    <text evidence="6">Lacks conserved residue(s) required for the propagation of feature annotation.</text>
</comment>
<feature type="domain" description="T-box" evidence="8">
    <location>
        <begin position="97"/>
        <end position="283"/>
    </location>
</feature>
<dbReference type="Proteomes" id="UP000694941">
    <property type="component" value="Unplaced"/>
</dbReference>
<dbReference type="InterPro" id="IPR036960">
    <property type="entry name" value="T-box_sf"/>
</dbReference>
<evidence type="ECO:0000313" key="10">
    <source>
        <dbReference type="RefSeq" id="XP_013772238.2"/>
    </source>
</evidence>
<proteinExistence type="predicted"/>